<dbReference type="CDD" id="cd00093">
    <property type="entry name" value="HTH_XRE"/>
    <property type="match status" value="1"/>
</dbReference>
<gene>
    <name evidence="2" type="ORF">A9Q84_14250</name>
</gene>
<dbReference type="SMART" id="SM00530">
    <property type="entry name" value="HTH_XRE"/>
    <property type="match status" value="1"/>
</dbReference>
<dbReference type="PROSITE" id="PS50943">
    <property type="entry name" value="HTH_CROC1"/>
    <property type="match status" value="1"/>
</dbReference>
<dbReference type="SUPFAM" id="SSF47413">
    <property type="entry name" value="lambda repressor-like DNA-binding domains"/>
    <property type="match status" value="1"/>
</dbReference>
<dbReference type="Proteomes" id="UP000196531">
    <property type="component" value="Unassembled WGS sequence"/>
</dbReference>
<reference evidence="3" key="1">
    <citation type="journal article" date="2017" name="Proc. Natl. Acad. Sci. U.S.A.">
        <title>Simulation of Deepwater Horizon oil plume reveals substrate specialization within a complex community of hydrocarbon-degraders.</title>
        <authorList>
            <person name="Hu P."/>
            <person name="Dubinsky E.A."/>
            <person name="Probst A.J."/>
            <person name="Wang J."/>
            <person name="Sieber C.M.K."/>
            <person name="Tom L.M."/>
            <person name="Gardinali P."/>
            <person name="Banfield J.F."/>
            <person name="Atlas R.M."/>
            <person name="Andersen G.L."/>
        </authorList>
    </citation>
    <scope>NUCLEOTIDE SEQUENCE [LARGE SCALE GENOMIC DNA]</scope>
</reference>
<evidence type="ECO:0000313" key="3">
    <source>
        <dbReference type="Proteomes" id="UP000196531"/>
    </source>
</evidence>
<dbReference type="InterPro" id="IPR010982">
    <property type="entry name" value="Lambda_DNA-bd_dom_sf"/>
</dbReference>
<dbReference type="AlphaFoldDB" id="A0A1Y5F587"/>
<dbReference type="EMBL" id="MAAO01000007">
    <property type="protein sequence ID" value="OUR95659.1"/>
    <property type="molecule type" value="Genomic_DNA"/>
</dbReference>
<protein>
    <recommendedName>
        <fullName evidence="1">HTH cro/C1-type domain-containing protein</fullName>
    </recommendedName>
</protein>
<dbReference type="Gene3D" id="1.10.260.40">
    <property type="entry name" value="lambda repressor-like DNA-binding domains"/>
    <property type="match status" value="1"/>
</dbReference>
<dbReference type="Pfam" id="PF01381">
    <property type="entry name" value="HTH_3"/>
    <property type="match status" value="1"/>
</dbReference>
<name>A0A1Y5F587_9BACT</name>
<accession>A0A1Y5F587</accession>
<feature type="domain" description="HTH cro/C1-type" evidence="1">
    <location>
        <begin position="23"/>
        <end position="67"/>
    </location>
</feature>
<dbReference type="InterPro" id="IPR001387">
    <property type="entry name" value="Cro/C1-type_HTH"/>
</dbReference>
<dbReference type="GO" id="GO:0003677">
    <property type="term" value="F:DNA binding"/>
    <property type="evidence" value="ECO:0007669"/>
    <property type="project" value="InterPro"/>
</dbReference>
<organism evidence="2 3">
    <name type="scientific">Halobacteriovorax marinus</name>
    <dbReference type="NCBI Taxonomy" id="97084"/>
    <lineage>
        <taxon>Bacteria</taxon>
        <taxon>Pseudomonadati</taxon>
        <taxon>Bdellovibrionota</taxon>
        <taxon>Bacteriovoracia</taxon>
        <taxon>Bacteriovoracales</taxon>
        <taxon>Halobacteriovoraceae</taxon>
        <taxon>Halobacteriovorax</taxon>
    </lineage>
</organism>
<evidence type="ECO:0000313" key="2">
    <source>
        <dbReference type="EMBL" id="OUR95659.1"/>
    </source>
</evidence>
<evidence type="ECO:0000259" key="1">
    <source>
        <dbReference type="PROSITE" id="PS50943"/>
    </source>
</evidence>
<proteinExistence type="predicted"/>
<comment type="caution">
    <text evidence="2">The sequence shown here is derived from an EMBL/GenBank/DDBJ whole genome shotgun (WGS) entry which is preliminary data.</text>
</comment>
<sequence>MFKLDHSIVYKRLLWIRKTLSHTQNSFSELIDIPIRTYQRLESGETLLNTVKIFKISKALNLCPSFFFIEKLEDYDSSNNLRTMPRIVDFRIRLFDYRTPNDIINELEGIFNKVRSRKFEIDNIAVTEGVIGSFSIHNKSWLEEMKVEKVKFSKLLQDHISIVAYWDTMIAQKDITRFHLGHIEHDLPNIGKIQTIALFYASRPISDNPMGYSFNIKFSIDIKITQEDIIFLAAKLSKRVKYQVNPIKKIN</sequence>